<dbReference type="PANTHER" id="PTHR48258">
    <property type="entry name" value="DUF4218 DOMAIN-CONTAINING PROTEIN-RELATED"/>
    <property type="match status" value="1"/>
</dbReference>
<evidence type="ECO:0000313" key="3">
    <source>
        <dbReference type="Proteomes" id="UP000235145"/>
    </source>
</evidence>
<keyword evidence="3" id="KW-1185">Reference proteome</keyword>
<dbReference type="EMBL" id="NBSK02000004">
    <property type="protein sequence ID" value="KAJ0214468.1"/>
    <property type="molecule type" value="Genomic_DNA"/>
</dbReference>
<dbReference type="Proteomes" id="UP000235145">
    <property type="component" value="Unassembled WGS sequence"/>
</dbReference>
<accession>A0A9R1VZ33</accession>
<evidence type="ECO:0000313" key="2">
    <source>
        <dbReference type="EMBL" id="KAJ0214468.1"/>
    </source>
</evidence>
<comment type="caution">
    <text evidence="2">The sequence shown here is derived from an EMBL/GenBank/DDBJ whole genome shotgun (WGS) entry which is preliminary data.</text>
</comment>
<gene>
    <name evidence="2" type="ORF">LSAT_V11C400170530</name>
</gene>
<proteinExistence type="predicted"/>
<reference evidence="2 3" key="1">
    <citation type="journal article" date="2017" name="Nat. Commun.">
        <title>Genome assembly with in vitro proximity ligation data and whole-genome triplication in lettuce.</title>
        <authorList>
            <person name="Reyes-Chin-Wo S."/>
            <person name="Wang Z."/>
            <person name="Yang X."/>
            <person name="Kozik A."/>
            <person name="Arikit S."/>
            <person name="Song C."/>
            <person name="Xia L."/>
            <person name="Froenicke L."/>
            <person name="Lavelle D.O."/>
            <person name="Truco M.J."/>
            <person name="Xia R."/>
            <person name="Zhu S."/>
            <person name="Xu C."/>
            <person name="Xu H."/>
            <person name="Xu X."/>
            <person name="Cox K."/>
            <person name="Korf I."/>
            <person name="Meyers B.C."/>
            <person name="Michelmore R.W."/>
        </authorList>
    </citation>
    <scope>NUCLEOTIDE SEQUENCE [LARGE SCALE GENOMIC DNA]</scope>
    <source>
        <strain evidence="3">cv. Salinas</strain>
        <tissue evidence="2">Seedlings</tissue>
    </source>
</reference>
<dbReference type="AlphaFoldDB" id="A0A9R1VZ33"/>
<name>A0A9R1VZ33_LACSA</name>
<organism evidence="2 3">
    <name type="scientific">Lactuca sativa</name>
    <name type="common">Garden lettuce</name>
    <dbReference type="NCBI Taxonomy" id="4236"/>
    <lineage>
        <taxon>Eukaryota</taxon>
        <taxon>Viridiplantae</taxon>
        <taxon>Streptophyta</taxon>
        <taxon>Embryophyta</taxon>
        <taxon>Tracheophyta</taxon>
        <taxon>Spermatophyta</taxon>
        <taxon>Magnoliopsida</taxon>
        <taxon>eudicotyledons</taxon>
        <taxon>Gunneridae</taxon>
        <taxon>Pentapetalae</taxon>
        <taxon>asterids</taxon>
        <taxon>campanulids</taxon>
        <taxon>Asterales</taxon>
        <taxon>Asteraceae</taxon>
        <taxon>Cichorioideae</taxon>
        <taxon>Cichorieae</taxon>
        <taxon>Lactucinae</taxon>
        <taxon>Lactuca</taxon>
    </lineage>
</organism>
<protein>
    <recommendedName>
        <fullName evidence="4">DUF4216 domain-containing protein</fullName>
    </recommendedName>
</protein>
<feature type="compositionally biased region" description="Acidic residues" evidence="1">
    <location>
        <begin position="209"/>
        <end position="220"/>
    </location>
</feature>
<dbReference type="PANTHER" id="PTHR48258:SF4">
    <property type="entry name" value="DUF4216 DOMAIN-CONTAINING PROTEIN"/>
    <property type="match status" value="1"/>
</dbReference>
<feature type="region of interest" description="Disordered" evidence="1">
    <location>
        <begin position="203"/>
        <end position="235"/>
    </location>
</feature>
<sequence>MTHEQHHKAHTYILLNCGEVTPYIQEFYEVAPRMYQGEQVASLRDKYFAQWFEQKVRLNSDGSVKHLEALARKPEQYVEYRNRYFVNGYKFHTQNYGKVHAMNNYGVCVTGEMYNAEESDYYGLVDEILEIKYYGIEPSNVVLFKCTWRNKVFYTPYLAMTRETKDLWVVVKTKPRGVFEVTEDEIDAGGFFQIDERFELPNEDQHEEQLEDEDDIEDNGNELVYFDDGSDYDED</sequence>
<evidence type="ECO:0000256" key="1">
    <source>
        <dbReference type="SAM" id="MobiDB-lite"/>
    </source>
</evidence>
<evidence type="ECO:0008006" key="4">
    <source>
        <dbReference type="Google" id="ProtNLM"/>
    </source>
</evidence>